<dbReference type="InterPro" id="IPR029069">
    <property type="entry name" value="HotDog_dom_sf"/>
</dbReference>
<dbReference type="SUPFAM" id="SSF54637">
    <property type="entry name" value="Thioesterase/thiol ester dehydrase-isomerase"/>
    <property type="match status" value="1"/>
</dbReference>
<comment type="caution">
    <text evidence="1">The sequence shown here is derived from an EMBL/GenBank/DDBJ whole genome shotgun (WGS) entry which is preliminary data.</text>
</comment>
<dbReference type="RefSeq" id="WP_212688947.1">
    <property type="nucleotide sequence ID" value="NZ_JAGSPN010000013.1"/>
</dbReference>
<name>A0A941DMS5_9BURK</name>
<dbReference type="InterPro" id="IPR051490">
    <property type="entry name" value="THEM6_lcsJ_thioesterase"/>
</dbReference>
<protein>
    <submittedName>
        <fullName evidence="1">Acyl-CoA thioesterase</fullName>
    </submittedName>
</protein>
<proteinExistence type="predicted"/>
<dbReference type="CDD" id="cd00586">
    <property type="entry name" value="4HBT"/>
    <property type="match status" value="1"/>
</dbReference>
<sequence>MNLWFRLTRLLLSRPWRRIAGPGETIVTPMRVWPLDLDINRHVTNGRYFSMADIARTDYLFRSGAYKVALAYRALPIVGDNWGKFRKELKLFQKFEIHTSMLGWDDKWVFMKHEFRREGRVLGTVIMRGVFRAGRDVLKPQVFIEALGLPAASPDLPHWLAQWSASCDALSADLRSAEQPQLAG</sequence>
<organism evidence="1 2">
    <name type="scientific">Undibacterium luofuense</name>
    <dbReference type="NCBI Taxonomy" id="2828733"/>
    <lineage>
        <taxon>Bacteria</taxon>
        <taxon>Pseudomonadati</taxon>
        <taxon>Pseudomonadota</taxon>
        <taxon>Betaproteobacteria</taxon>
        <taxon>Burkholderiales</taxon>
        <taxon>Oxalobacteraceae</taxon>
        <taxon>Undibacterium</taxon>
    </lineage>
</organism>
<gene>
    <name evidence="1" type="ORF">KDM89_16150</name>
</gene>
<dbReference type="Proteomes" id="UP000680067">
    <property type="component" value="Unassembled WGS sequence"/>
</dbReference>
<dbReference type="PANTHER" id="PTHR12475:SF4">
    <property type="entry name" value="PROTEIN THEM6"/>
    <property type="match status" value="1"/>
</dbReference>
<dbReference type="EMBL" id="JAGSPN010000013">
    <property type="protein sequence ID" value="MBR7783678.1"/>
    <property type="molecule type" value="Genomic_DNA"/>
</dbReference>
<dbReference type="Pfam" id="PF13279">
    <property type="entry name" value="4HBT_2"/>
    <property type="match status" value="1"/>
</dbReference>
<reference evidence="1" key="1">
    <citation type="submission" date="2021-04" db="EMBL/GenBank/DDBJ databases">
        <title>novel species isolated from subtropical streams in China.</title>
        <authorList>
            <person name="Lu H."/>
        </authorList>
    </citation>
    <scope>NUCLEOTIDE SEQUENCE</scope>
    <source>
        <strain evidence="1">LFS511W</strain>
    </source>
</reference>
<dbReference type="AlphaFoldDB" id="A0A941DMS5"/>
<evidence type="ECO:0000313" key="2">
    <source>
        <dbReference type="Proteomes" id="UP000680067"/>
    </source>
</evidence>
<evidence type="ECO:0000313" key="1">
    <source>
        <dbReference type="EMBL" id="MBR7783678.1"/>
    </source>
</evidence>
<dbReference type="PANTHER" id="PTHR12475">
    <property type="match status" value="1"/>
</dbReference>
<keyword evidence="2" id="KW-1185">Reference proteome</keyword>
<accession>A0A941DMS5</accession>
<dbReference type="Gene3D" id="3.10.129.10">
    <property type="entry name" value="Hotdog Thioesterase"/>
    <property type="match status" value="1"/>
</dbReference>